<gene>
    <name evidence="2" type="ORF">Rumeso_00196</name>
</gene>
<dbReference type="EMBL" id="AOSK01000006">
    <property type="protein sequence ID" value="EYD78214.1"/>
    <property type="molecule type" value="Genomic_DNA"/>
</dbReference>
<proteinExistence type="predicted"/>
<dbReference type="Pfam" id="PF14246">
    <property type="entry name" value="TetR_C_7"/>
    <property type="match status" value="1"/>
</dbReference>
<comment type="caution">
    <text evidence="2">The sequence shown here is derived from an EMBL/GenBank/DDBJ whole genome shotgun (WGS) entry which is preliminary data.</text>
</comment>
<reference evidence="2 3" key="1">
    <citation type="submission" date="2013-02" db="EMBL/GenBank/DDBJ databases">
        <authorList>
            <person name="Fiebig A."/>
            <person name="Goeker M."/>
            <person name="Klenk H.-P.P."/>
        </authorList>
    </citation>
    <scope>NUCLEOTIDE SEQUENCE [LARGE SCALE GENOMIC DNA]</scope>
    <source>
        <strain evidence="2 3">DSM 19309</strain>
    </source>
</reference>
<evidence type="ECO:0000259" key="1">
    <source>
        <dbReference type="Pfam" id="PF14246"/>
    </source>
</evidence>
<evidence type="ECO:0000313" key="2">
    <source>
        <dbReference type="EMBL" id="EYD78214.1"/>
    </source>
</evidence>
<evidence type="ECO:0000313" key="3">
    <source>
        <dbReference type="Proteomes" id="UP000019666"/>
    </source>
</evidence>
<dbReference type="Gene3D" id="1.10.357.10">
    <property type="entry name" value="Tetracycline Repressor, domain 2"/>
    <property type="match status" value="1"/>
</dbReference>
<organism evidence="2 3">
    <name type="scientific">Rubellimicrobium mesophilum DSM 19309</name>
    <dbReference type="NCBI Taxonomy" id="442562"/>
    <lineage>
        <taxon>Bacteria</taxon>
        <taxon>Pseudomonadati</taxon>
        <taxon>Pseudomonadota</taxon>
        <taxon>Alphaproteobacteria</taxon>
        <taxon>Rhodobacterales</taxon>
        <taxon>Roseobacteraceae</taxon>
        <taxon>Rubellimicrobium</taxon>
    </lineage>
</organism>
<name>A0A017HWT7_9RHOB</name>
<dbReference type="HOGENOM" id="CLU_2883169_0_0_5"/>
<accession>A0A017HWT7</accession>
<feature type="domain" description="Transcriptional regulator TetR C-terminal Proteobacteria type" evidence="1">
    <location>
        <begin position="2"/>
        <end position="60"/>
    </location>
</feature>
<protein>
    <submittedName>
        <fullName evidence="2">Transcriptional regulator, TetR family</fullName>
    </submittedName>
</protein>
<keyword evidence="3" id="KW-1185">Reference proteome</keyword>
<sequence length="63" mass="6661">MAAGRLSLPDPELAAYQFLELANAGLWRKRLFGKAPEPPSPDAVEANAEAAVTMFLAAYGVKG</sequence>
<dbReference type="InterPro" id="IPR039536">
    <property type="entry name" value="TetR_C_Proteobacteria"/>
</dbReference>
<dbReference type="AlphaFoldDB" id="A0A017HWT7"/>
<dbReference type="STRING" id="442562.Rumeso_00196"/>
<dbReference type="Proteomes" id="UP000019666">
    <property type="component" value="Unassembled WGS sequence"/>
</dbReference>